<dbReference type="RefSeq" id="WP_075742509.1">
    <property type="nucleotide sequence ID" value="NZ_CP016076.1"/>
</dbReference>
<dbReference type="Proteomes" id="UP000185511">
    <property type="component" value="Chromosome"/>
</dbReference>
<name>A0AAC9LHY2_9PSEU</name>
<gene>
    <name evidence="1" type="ORF">UA74_25390</name>
</gene>
<protein>
    <submittedName>
        <fullName evidence="1">Uncharacterized protein</fullName>
    </submittedName>
</protein>
<dbReference type="EMBL" id="CP016076">
    <property type="protein sequence ID" value="APU17087.1"/>
    <property type="molecule type" value="Genomic_DNA"/>
</dbReference>
<keyword evidence="2" id="KW-1185">Reference proteome</keyword>
<dbReference type="AlphaFoldDB" id="A0AAC9LHY2"/>
<evidence type="ECO:0000313" key="1">
    <source>
        <dbReference type="EMBL" id="APU17087.1"/>
    </source>
</evidence>
<proteinExistence type="predicted"/>
<organism evidence="1 2">
    <name type="scientific">Actinoalloteichus fjordicus</name>
    <dbReference type="NCBI Taxonomy" id="1612552"/>
    <lineage>
        <taxon>Bacteria</taxon>
        <taxon>Bacillati</taxon>
        <taxon>Actinomycetota</taxon>
        <taxon>Actinomycetes</taxon>
        <taxon>Pseudonocardiales</taxon>
        <taxon>Pseudonocardiaceae</taxon>
        <taxon>Actinoalloteichus</taxon>
    </lineage>
</organism>
<dbReference type="KEGG" id="acad:UA74_25390"/>
<accession>A0AAC9LHY2</accession>
<reference evidence="2" key="1">
    <citation type="submission" date="2016-06" db="EMBL/GenBank/DDBJ databases">
        <title>Complete genome sequence of Actinoalloteichus fjordicus DSM 46855 (=ADI127-17), type strain of the new species Actinoalloteichus fjordicus.</title>
        <authorList>
            <person name="Ruckert C."/>
            <person name="Nouioui I."/>
            <person name="Willmese J."/>
            <person name="van Wezel G."/>
            <person name="Klenk H.-P."/>
            <person name="Kalinowski J."/>
            <person name="Zotchev S.B."/>
        </authorList>
    </citation>
    <scope>NUCLEOTIDE SEQUENCE [LARGE SCALE GENOMIC DNA]</scope>
    <source>
        <strain evidence="2">ADI127-7</strain>
    </source>
</reference>
<sequence>MRIGYVLHECFKSSSGAREWDRLLGVQVVVDLDPQNLERAKEKLAPWALGVLAEHRCDFGLFEAQLAVLDEEDEPGRYFRHCYLIGAGAGAKAVQLEDSPSEPAEILRLAYEDEAVERDLTAQAALLDKAG</sequence>
<evidence type="ECO:0000313" key="2">
    <source>
        <dbReference type="Proteomes" id="UP000185511"/>
    </source>
</evidence>